<reference evidence="1 2" key="1">
    <citation type="submission" date="2015-06" db="EMBL/GenBank/DDBJ databases">
        <title>Draft genome sequence of the purine-degrading Clostridium cylindrosporum HC-1 (DSM 605).</title>
        <authorList>
            <person name="Poehlein A."/>
            <person name="Schiel-Bengelsdorf B."/>
            <person name="Bengelsdorf F."/>
            <person name="Daniel R."/>
            <person name="Duerre P."/>
        </authorList>
    </citation>
    <scope>NUCLEOTIDE SEQUENCE [LARGE SCALE GENOMIC DNA]</scope>
    <source>
        <strain evidence="1 2">DSM 605</strain>
    </source>
</reference>
<evidence type="ECO:0000313" key="2">
    <source>
        <dbReference type="Proteomes" id="UP000036756"/>
    </source>
</evidence>
<organism evidence="1 2">
    <name type="scientific">Clostridium cylindrosporum DSM 605</name>
    <dbReference type="NCBI Taxonomy" id="1121307"/>
    <lineage>
        <taxon>Bacteria</taxon>
        <taxon>Bacillati</taxon>
        <taxon>Bacillota</taxon>
        <taxon>Clostridia</taxon>
        <taxon>Eubacteriales</taxon>
        <taxon>Clostridiaceae</taxon>
        <taxon>Clostridium</taxon>
    </lineage>
</organism>
<dbReference type="PATRIC" id="fig|1121307.3.peg.455"/>
<protein>
    <recommendedName>
        <fullName evidence="3">DUF2225 domain-containing protein</fullName>
    </recommendedName>
</protein>
<keyword evidence="2" id="KW-1185">Reference proteome</keyword>
<name>A0A0J8D3W7_CLOCY</name>
<gene>
    <name evidence="1" type="ORF">CLCY_1c00940</name>
</gene>
<dbReference type="AlphaFoldDB" id="A0A0J8D3W7"/>
<dbReference type="EMBL" id="LFVU01000028">
    <property type="protein sequence ID" value="KMT20860.1"/>
    <property type="molecule type" value="Genomic_DNA"/>
</dbReference>
<dbReference type="STRING" id="1121307.CLCY_1c00940"/>
<comment type="caution">
    <text evidence="1">The sequence shown here is derived from an EMBL/GenBank/DDBJ whole genome shotgun (WGS) entry which is preliminary data.</text>
</comment>
<dbReference type="Proteomes" id="UP000036756">
    <property type="component" value="Unassembled WGS sequence"/>
</dbReference>
<sequence length="236" mass="27115">MTMQLNTDFKYEDFLYDKTYTCPCCNTTFKSKTVKTGKIRIVSKDSDLFQHCEPINPILYDVVLCNKCGYASMAKVFEKKLYKDEVKAIITKITPSFKPREYPNIYDVNTGIERLKLSLVSSMVKGAKASEKAYTCIKIAWLYRLLGDKEHEDIFIENAYNGFSEAFSKEDAPILGMDYNTIVYLVAELARKTNRTDEALKLFGKLITNPSTPSRIKEIAREQRQLITSEDIEQLD</sequence>
<accession>A0A0J8D3W7</accession>
<dbReference type="RefSeq" id="WP_048571263.1">
    <property type="nucleotide sequence ID" value="NZ_LFVU01000028.1"/>
</dbReference>
<proteinExistence type="predicted"/>
<dbReference type="OrthoDB" id="9780343at2"/>
<dbReference type="Pfam" id="PF09986">
    <property type="entry name" value="DUF2225"/>
    <property type="match status" value="1"/>
</dbReference>
<evidence type="ECO:0008006" key="3">
    <source>
        <dbReference type="Google" id="ProtNLM"/>
    </source>
</evidence>
<dbReference type="InterPro" id="IPR018708">
    <property type="entry name" value="DUF2225"/>
</dbReference>
<evidence type="ECO:0000313" key="1">
    <source>
        <dbReference type="EMBL" id="KMT20860.1"/>
    </source>
</evidence>